<dbReference type="AlphaFoldDB" id="A0A3L6F8J5"/>
<organism evidence="2">
    <name type="scientific">Zea mays</name>
    <name type="common">Maize</name>
    <dbReference type="NCBI Taxonomy" id="4577"/>
    <lineage>
        <taxon>Eukaryota</taxon>
        <taxon>Viridiplantae</taxon>
        <taxon>Streptophyta</taxon>
        <taxon>Embryophyta</taxon>
        <taxon>Tracheophyta</taxon>
        <taxon>Spermatophyta</taxon>
        <taxon>Magnoliopsida</taxon>
        <taxon>Liliopsida</taxon>
        <taxon>Poales</taxon>
        <taxon>Poaceae</taxon>
        <taxon>PACMAD clade</taxon>
        <taxon>Panicoideae</taxon>
        <taxon>Andropogonodae</taxon>
        <taxon>Andropogoneae</taxon>
        <taxon>Tripsacinae</taxon>
        <taxon>Zea</taxon>
    </lineage>
</organism>
<dbReference type="Proteomes" id="UP000251960">
    <property type="component" value="Chromosome 4"/>
</dbReference>
<dbReference type="EMBL" id="NCVQ01000005">
    <property type="protein sequence ID" value="PWZ27897.1"/>
    <property type="molecule type" value="Genomic_DNA"/>
</dbReference>
<feature type="region of interest" description="Disordered" evidence="1">
    <location>
        <begin position="351"/>
        <end position="378"/>
    </location>
</feature>
<gene>
    <name evidence="2" type="ORF">Zm00014a_024097</name>
</gene>
<dbReference type="PANTHER" id="PTHR33170">
    <property type="entry name" value="DUF4283 DOMAIN-CONTAINING PROTEIN-RELATED"/>
    <property type="match status" value="1"/>
</dbReference>
<dbReference type="PANTHER" id="PTHR33170:SF41">
    <property type="entry name" value="CCHC-TYPE DOMAIN-CONTAINING PROTEIN"/>
    <property type="match status" value="1"/>
</dbReference>
<evidence type="ECO:0000313" key="2">
    <source>
        <dbReference type="EMBL" id="PWZ27897.1"/>
    </source>
</evidence>
<name>A0A3L6F8J5_MAIZE</name>
<evidence type="ECO:0008006" key="3">
    <source>
        <dbReference type="Google" id="ProtNLM"/>
    </source>
</evidence>
<sequence length="529" mass="57095">MVRYDRPSSSYGFLGGTCSRKAVNLPAIPSLNSAGVPGTSSVDTLAQAVALLSQALGQSSENLAVLGASKTVPDTGGKTDVNAIINNGEGTSSAQVGAGKHAQKETSGKQPYCYRCLTKGHTTQGCTTKLFCDICRTKAHNSGRCPVFRGDKPGALTCGYAVDGLGFYYIPHDPWQENKDYSLSALVRVTSGSLSQEQIVSELGRLVSSKWNWEIVKTGPFLFKTLFPSREHLAQMIEWGVVQTKFNASMKIEEGVVAKKANGELKKVWIQFIEIPLEMMNFLLIWAVGSTLGVTKVVDMKFTIKFEVGRMQVSVLDLNLVPQFVDVVIGDFIYELQLRVEENIDEINLKPMDMDDTGFGEDDKKSEDNGSSKQKFGSLTLEQNKQHAVSTGNRATGSNMGNKVTDQGVQTLLCSQPSVVDTQIDSGKDTSWALVPGSPNVSTMSADLNMADVGILSPEVLALAAVSKANNSAKLLRSKRRAATSMKDSVARATKLKAACNLDSAFAEGTNCYSPLFFPLVLVLIMIQV</sequence>
<accession>A0A3L6F8J5</accession>
<proteinExistence type="predicted"/>
<comment type="caution">
    <text evidence="2">The sequence shown here is derived from an EMBL/GenBank/DDBJ whole genome shotgun (WGS) entry which is preliminary data.</text>
</comment>
<protein>
    <recommendedName>
        <fullName evidence="3">DUF4283 domain-containing protein</fullName>
    </recommendedName>
</protein>
<feature type="compositionally biased region" description="Basic and acidic residues" evidence="1">
    <location>
        <begin position="361"/>
        <end position="370"/>
    </location>
</feature>
<dbReference type="ExpressionAtlas" id="A0A3L6F8J5">
    <property type="expression patterns" value="baseline"/>
</dbReference>
<reference evidence="2" key="1">
    <citation type="journal article" date="2018" name="Nat. Genet.">
        <title>Extensive intraspecific gene order and gene structural variations between Mo17 and other maize genomes.</title>
        <authorList>
            <person name="Sun S."/>
            <person name="Zhou Y."/>
            <person name="Chen J."/>
            <person name="Shi J."/>
            <person name="Zhao H."/>
            <person name="Zhao H."/>
            <person name="Song W."/>
            <person name="Zhang M."/>
            <person name="Cui Y."/>
            <person name="Dong X."/>
            <person name="Liu H."/>
            <person name="Ma X."/>
            <person name="Jiao Y."/>
            <person name="Wang B."/>
            <person name="Wei X."/>
            <person name="Stein J.C."/>
            <person name="Glaubitz J.C."/>
            <person name="Lu F."/>
            <person name="Yu G."/>
            <person name="Liang C."/>
            <person name="Fengler K."/>
            <person name="Li B."/>
            <person name="Rafalski A."/>
            <person name="Schnable P.S."/>
            <person name="Ware D.H."/>
            <person name="Buckler E.S."/>
            <person name="Lai J."/>
        </authorList>
    </citation>
    <scope>NUCLEOTIDE SEQUENCE [LARGE SCALE GENOMIC DNA]</scope>
    <source>
        <tissue evidence="2">Seedling</tissue>
    </source>
</reference>
<evidence type="ECO:0000256" key="1">
    <source>
        <dbReference type="SAM" id="MobiDB-lite"/>
    </source>
</evidence>